<name>A0A158BJ48_9BURK</name>
<evidence type="ECO:0000313" key="1">
    <source>
        <dbReference type="EMBL" id="SAK70063.1"/>
    </source>
</evidence>
<proteinExistence type="predicted"/>
<dbReference type="Proteomes" id="UP000054596">
    <property type="component" value="Unassembled WGS sequence"/>
</dbReference>
<dbReference type="RefSeq" id="WP_086970556.1">
    <property type="nucleotide sequence ID" value="NZ_FCOJ02000031.1"/>
</dbReference>
<dbReference type="AlphaFoldDB" id="A0A158BJ48"/>
<keyword evidence="2" id="KW-1185">Reference proteome</keyword>
<organism evidence="1 2">
    <name type="scientific">Caballeronia glebae</name>
    <dbReference type="NCBI Taxonomy" id="1777143"/>
    <lineage>
        <taxon>Bacteria</taxon>
        <taxon>Pseudomonadati</taxon>
        <taxon>Pseudomonadota</taxon>
        <taxon>Betaproteobacteria</taxon>
        <taxon>Burkholderiales</taxon>
        <taxon>Burkholderiaceae</taxon>
        <taxon>Caballeronia</taxon>
    </lineage>
</organism>
<sequence>MTMDFKFPFAMLGRTRASRTVLNDHSSFILVLQARRAKTARLYASICRAPSLNTACLSRSTLTTAHRGERPANRGELTEPAI</sequence>
<reference evidence="1" key="1">
    <citation type="submission" date="2016-01" db="EMBL/GenBank/DDBJ databases">
        <authorList>
            <person name="Peeters C."/>
        </authorList>
    </citation>
    <scope>NUCLEOTIDE SEQUENCE [LARGE SCALE GENOMIC DNA]</scope>
    <source>
        <strain evidence="1">LMG 29325</strain>
    </source>
</reference>
<evidence type="ECO:0000313" key="2">
    <source>
        <dbReference type="Proteomes" id="UP000054596"/>
    </source>
</evidence>
<dbReference type="OrthoDB" id="9816028at2"/>
<dbReference type="EMBL" id="FCOJ02000031">
    <property type="protein sequence ID" value="SAK70063.1"/>
    <property type="molecule type" value="Genomic_DNA"/>
</dbReference>
<accession>A0A158BJ48</accession>
<comment type="caution">
    <text evidence="1">The sequence shown here is derived from an EMBL/GenBank/DDBJ whole genome shotgun (WGS) entry which is preliminary data.</text>
</comment>
<gene>
    <name evidence="1" type="ORF">AWB82_04167</name>
</gene>
<protein>
    <submittedName>
        <fullName evidence="1">Uncharacterized protein</fullName>
    </submittedName>
</protein>